<dbReference type="EMBL" id="FTOV01000001">
    <property type="protein sequence ID" value="SIS58019.1"/>
    <property type="molecule type" value="Genomic_DNA"/>
</dbReference>
<name>A0A1N7K8V8_9FLAO</name>
<sequence>MNLVEEYFFNNSRYTIFTSQITGKTMYENNIVDMQYNKLQTDFKAEAVAVNLLKYHRAVSNIFIDRIGINDRAYLKDIKSISSDYLGFDEEVFTIETYREGIYDYLPEGLFHPPSLGASRKNVDTVVREIRRQKKVEEDARKFFKPFELEIFFTEISALLKEFDFEISSDTDSLLETVSELWPLINKLDKKNACIFIYILPFFHQIRGNKSWFERCMTAFLQIPVKVTFAPNIIDGVEEEDDSMLLGNSRLGVTYIPSGKHMDGQRNWVINIGPIPYNQMKKYIDGSPFRKILQAMYDYFLPVSVDVEENFITEKQDYSFALEDDDRNTNRLGYSTFL</sequence>
<evidence type="ECO:0000313" key="1">
    <source>
        <dbReference type="EMBL" id="SIS58019.1"/>
    </source>
</evidence>
<dbReference type="Pfam" id="PF06996">
    <property type="entry name" value="T6SS_TssG"/>
    <property type="match status" value="1"/>
</dbReference>
<evidence type="ECO:0000313" key="2">
    <source>
        <dbReference type="Proteomes" id="UP000185781"/>
    </source>
</evidence>
<reference evidence="1 2" key="1">
    <citation type="submission" date="2017-01" db="EMBL/GenBank/DDBJ databases">
        <authorList>
            <person name="Mah S.A."/>
            <person name="Swanson W.J."/>
            <person name="Moy G.W."/>
            <person name="Vacquier V.D."/>
        </authorList>
    </citation>
    <scope>NUCLEOTIDE SEQUENCE [LARGE SCALE GENOMIC DNA]</scope>
    <source>
        <strain evidence="1 2">DSM 18014</strain>
    </source>
</reference>
<gene>
    <name evidence="1" type="ORF">SAMN05421785_101338</name>
</gene>
<organism evidence="1 2">
    <name type="scientific">Chryseobacterium gambrini</name>
    <dbReference type="NCBI Taxonomy" id="373672"/>
    <lineage>
        <taxon>Bacteria</taxon>
        <taxon>Pseudomonadati</taxon>
        <taxon>Bacteroidota</taxon>
        <taxon>Flavobacteriia</taxon>
        <taxon>Flavobacteriales</taxon>
        <taxon>Weeksellaceae</taxon>
        <taxon>Chryseobacterium group</taxon>
        <taxon>Chryseobacterium</taxon>
    </lineage>
</organism>
<dbReference type="Proteomes" id="UP000185781">
    <property type="component" value="Unassembled WGS sequence"/>
</dbReference>
<protein>
    <submittedName>
        <fullName evidence="1">Type VI secretion, VasB, ImpH, VC_A0111</fullName>
    </submittedName>
</protein>
<dbReference type="InterPro" id="IPR010732">
    <property type="entry name" value="T6SS_TssG-like"/>
</dbReference>
<dbReference type="RefSeq" id="WP_228427459.1">
    <property type="nucleotide sequence ID" value="NZ_FTOV01000001.1"/>
</dbReference>
<dbReference type="AlphaFoldDB" id="A0A1N7K8V8"/>
<proteinExistence type="predicted"/>
<dbReference type="STRING" id="373672.SAMN05421785_101338"/>
<accession>A0A1N7K8V8</accession>